<gene>
    <name evidence="1" type="ORF">B296_00041159</name>
</gene>
<protein>
    <submittedName>
        <fullName evidence="1">Uncharacterized protein</fullName>
    </submittedName>
</protein>
<evidence type="ECO:0000313" key="2">
    <source>
        <dbReference type="Proteomes" id="UP000287651"/>
    </source>
</evidence>
<comment type="caution">
    <text evidence="1">The sequence shown here is derived from an EMBL/GenBank/DDBJ whole genome shotgun (WGS) entry which is preliminary data.</text>
</comment>
<dbReference type="AlphaFoldDB" id="A0A426ZMS7"/>
<dbReference type="EMBL" id="AMZH03005861">
    <property type="protein sequence ID" value="RRT65309.1"/>
    <property type="molecule type" value="Genomic_DNA"/>
</dbReference>
<name>A0A426ZMS7_ENSVE</name>
<organism evidence="1 2">
    <name type="scientific">Ensete ventricosum</name>
    <name type="common">Abyssinian banana</name>
    <name type="synonym">Musa ensete</name>
    <dbReference type="NCBI Taxonomy" id="4639"/>
    <lineage>
        <taxon>Eukaryota</taxon>
        <taxon>Viridiplantae</taxon>
        <taxon>Streptophyta</taxon>
        <taxon>Embryophyta</taxon>
        <taxon>Tracheophyta</taxon>
        <taxon>Spermatophyta</taxon>
        <taxon>Magnoliopsida</taxon>
        <taxon>Liliopsida</taxon>
        <taxon>Zingiberales</taxon>
        <taxon>Musaceae</taxon>
        <taxon>Ensete</taxon>
    </lineage>
</organism>
<dbReference type="Proteomes" id="UP000287651">
    <property type="component" value="Unassembled WGS sequence"/>
</dbReference>
<evidence type="ECO:0000313" key="1">
    <source>
        <dbReference type="EMBL" id="RRT65309.1"/>
    </source>
</evidence>
<accession>A0A426ZMS7</accession>
<reference evidence="1 2" key="1">
    <citation type="journal article" date="2014" name="Agronomy (Basel)">
        <title>A Draft Genome Sequence for Ensete ventricosum, the Drought-Tolerant Tree Against Hunger.</title>
        <authorList>
            <person name="Harrison J."/>
            <person name="Moore K.A."/>
            <person name="Paszkiewicz K."/>
            <person name="Jones T."/>
            <person name="Grant M."/>
            <person name="Ambacheew D."/>
            <person name="Muzemil S."/>
            <person name="Studholme D.J."/>
        </authorList>
    </citation>
    <scope>NUCLEOTIDE SEQUENCE [LARGE SCALE GENOMIC DNA]</scope>
</reference>
<proteinExistence type="predicted"/>
<sequence>MSGVELGTPTLLTLILDKPAEEEHRMLASTDLPDFRDYPRHEAVRGERENEGAVTSVRLWTCGSTTRNSRRYDHAVIIPSASVG</sequence>